<sequence length="444" mass="46712">MPARSLRQRLILGAGLWLALALGVGGVVLGLAFRDAAEHGFHERLDAYLRALSAVVEINADGSVAVGKPVGDPRFEQAYSGWYWQVSDGAEVRARSRSLWDFALPVGGPVAAGQMHARRDTGPRGESLAVVERDLLFPDGIRPLHLSVAANRREVEAEVARFDLLLALALGGLGLGLIIAIALQVGYGLRPLARLTGELEEVRVSGGRIGEAYPGEVAPLVLAMNQVLDHDARLIERARAHVGNLAHGLKTPLAVLEAELASPSPDHGVLGDQLDRLNRLVDIHLGRARAEAVSAEPARAKVAVGEVANDIAAALRKIYAERGLSLSVDCAPGARFPGNGDDLAEILGNLMDNACKWASSQVRITADTVSLTVEDDGPGLTPAQAETATRRGLRLDESAPGSGLGLAIVADLAGMMGLDVRFGRSDLGGLCVRVAFPAARLPPT</sequence>
<dbReference type="InterPro" id="IPR005467">
    <property type="entry name" value="His_kinase_dom"/>
</dbReference>
<dbReference type="RefSeq" id="WP_112142283.1">
    <property type="nucleotide sequence ID" value="NZ_PGTO01000002.1"/>
</dbReference>
<dbReference type="Pfam" id="PF02518">
    <property type="entry name" value="HATPase_c"/>
    <property type="match status" value="1"/>
</dbReference>
<gene>
    <name evidence="10" type="ORF">CU669_02665</name>
</gene>
<dbReference type="OrthoDB" id="9809567at2"/>
<keyword evidence="6 10" id="KW-0418">Kinase</keyword>
<keyword evidence="11" id="KW-1185">Reference proteome</keyword>
<feature type="domain" description="Histidine kinase" evidence="9">
    <location>
        <begin position="244"/>
        <end position="440"/>
    </location>
</feature>
<proteinExistence type="predicted"/>
<feature type="transmembrane region" description="Helical" evidence="8">
    <location>
        <begin position="164"/>
        <end position="185"/>
    </location>
</feature>
<evidence type="ECO:0000256" key="2">
    <source>
        <dbReference type="ARBA" id="ARBA00012438"/>
    </source>
</evidence>
<evidence type="ECO:0000256" key="5">
    <source>
        <dbReference type="ARBA" id="ARBA00022692"/>
    </source>
</evidence>
<dbReference type="InterPro" id="IPR036890">
    <property type="entry name" value="HATPase_C_sf"/>
</dbReference>
<accession>A0A364P1P5</accession>
<keyword evidence="7 8" id="KW-1133">Transmembrane helix</keyword>
<protein>
    <recommendedName>
        <fullName evidence="2">histidine kinase</fullName>
        <ecNumber evidence="2">2.7.13.3</ecNumber>
    </recommendedName>
</protein>
<dbReference type="AlphaFoldDB" id="A0A364P1P5"/>
<dbReference type="SUPFAM" id="SSF55874">
    <property type="entry name" value="ATPase domain of HSP90 chaperone/DNA topoisomerase II/histidine kinase"/>
    <property type="match status" value="1"/>
</dbReference>
<keyword evidence="4" id="KW-0808">Transferase</keyword>
<dbReference type="InterPro" id="IPR003594">
    <property type="entry name" value="HATPase_dom"/>
</dbReference>
<evidence type="ECO:0000313" key="10">
    <source>
        <dbReference type="EMBL" id="RAU23087.1"/>
    </source>
</evidence>
<dbReference type="InterPro" id="IPR050428">
    <property type="entry name" value="TCS_sensor_his_kinase"/>
</dbReference>
<evidence type="ECO:0000313" key="11">
    <source>
        <dbReference type="Proteomes" id="UP000251075"/>
    </source>
</evidence>
<dbReference type="EMBL" id="PGTO01000002">
    <property type="protein sequence ID" value="RAU23087.1"/>
    <property type="molecule type" value="Genomic_DNA"/>
</dbReference>
<dbReference type="PROSITE" id="PS50109">
    <property type="entry name" value="HIS_KIN"/>
    <property type="match status" value="1"/>
</dbReference>
<evidence type="ECO:0000256" key="6">
    <source>
        <dbReference type="ARBA" id="ARBA00022777"/>
    </source>
</evidence>
<dbReference type="GO" id="GO:0000160">
    <property type="term" value="P:phosphorelay signal transduction system"/>
    <property type="evidence" value="ECO:0007669"/>
    <property type="project" value="TreeGrafter"/>
</dbReference>
<keyword evidence="5 8" id="KW-0812">Transmembrane</keyword>
<dbReference type="GO" id="GO:0005886">
    <property type="term" value="C:plasma membrane"/>
    <property type="evidence" value="ECO:0007669"/>
    <property type="project" value="TreeGrafter"/>
</dbReference>
<organism evidence="10 11">
    <name type="scientific">Paramagnetospirillum kuznetsovii</name>
    <dbReference type="NCBI Taxonomy" id="2053833"/>
    <lineage>
        <taxon>Bacteria</taxon>
        <taxon>Pseudomonadati</taxon>
        <taxon>Pseudomonadota</taxon>
        <taxon>Alphaproteobacteria</taxon>
        <taxon>Rhodospirillales</taxon>
        <taxon>Magnetospirillaceae</taxon>
        <taxon>Paramagnetospirillum</taxon>
    </lineage>
</organism>
<dbReference type="GO" id="GO:0004673">
    <property type="term" value="F:protein histidine kinase activity"/>
    <property type="evidence" value="ECO:0007669"/>
    <property type="project" value="UniProtKB-EC"/>
</dbReference>
<evidence type="ECO:0000256" key="8">
    <source>
        <dbReference type="SAM" id="Phobius"/>
    </source>
</evidence>
<reference evidence="10 11" key="1">
    <citation type="submission" date="2017-11" db="EMBL/GenBank/DDBJ databases">
        <title>Draft genome sequence of magnetotactic bacterium Magnetospirillum kuznetsovii LBB-42.</title>
        <authorList>
            <person name="Grouzdev D.S."/>
            <person name="Rysina M.S."/>
            <person name="Baslerov R.V."/>
            <person name="Koziaeva V."/>
        </authorList>
    </citation>
    <scope>NUCLEOTIDE SEQUENCE [LARGE SCALE GENOMIC DNA]</scope>
    <source>
        <strain evidence="10 11">LBB-42</strain>
    </source>
</reference>
<evidence type="ECO:0000259" key="9">
    <source>
        <dbReference type="PROSITE" id="PS50109"/>
    </source>
</evidence>
<name>A0A364P1P5_9PROT</name>
<evidence type="ECO:0000256" key="1">
    <source>
        <dbReference type="ARBA" id="ARBA00000085"/>
    </source>
</evidence>
<dbReference type="PANTHER" id="PTHR45436:SF5">
    <property type="entry name" value="SENSOR HISTIDINE KINASE TRCS"/>
    <property type="match status" value="1"/>
</dbReference>
<dbReference type="PANTHER" id="PTHR45436">
    <property type="entry name" value="SENSOR HISTIDINE KINASE YKOH"/>
    <property type="match status" value="1"/>
</dbReference>
<evidence type="ECO:0000256" key="3">
    <source>
        <dbReference type="ARBA" id="ARBA00022553"/>
    </source>
</evidence>
<dbReference type="Gene3D" id="3.30.565.10">
    <property type="entry name" value="Histidine kinase-like ATPase, C-terminal domain"/>
    <property type="match status" value="1"/>
</dbReference>
<keyword evidence="8" id="KW-0472">Membrane</keyword>
<comment type="catalytic activity">
    <reaction evidence="1">
        <text>ATP + protein L-histidine = ADP + protein N-phospho-L-histidine.</text>
        <dbReference type="EC" id="2.7.13.3"/>
    </reaction>
</comment>
<dbReference type="SMART" id="SM00387">
    <property type="entry name" value="HATPase_c"/>
    <property type="match status" value="1"/>
</dbReference>
<dbReference type="Proteomes" id="UP000251075">
    <property type="component" value="Unassembled WGS sequence"/>
</dbReference>
<dbReference type="EC" id="2.7.13.3" evidence="2"/>
<keyword evidence="3" id="KW-0597">Phosphoprotein</keyword>
<comment type="caution">
    <text evidence="10">The sequence shown here is derived from an EMBL/GenBank/DDBJ whole genome shotgun (WGS) entry which is preliminary data.</text>
</comment>
<evidence type="ECO:0000256" key="4">
    <source>
        <dbReference type="ARBA" id="ARBA00022679"/>
    </source>
</evidence>
<evidence type="ECO:0000256" key="7">
    <source>
        <dbReference type="ARBA" id="ARBA00022989"/>
    </source>
</evidence>